<name>A0A0V1DVP1_TRIPS</name>
<dbReference type="EMBL" id="JYDR01000226">
    <property type="protein sequence ID" value="KRY65170.1"/>
    <property type="molecule type" value="Genomic_DNA"/>
</dbReference>
<protein>
    <submittedName>
        <fullName evidence="1">Uncharacterized protein</fullName>
    </submittedName>
</protein>
<comment type="caution">
    <text evidence="1">The sequence shown here is derived from an EMBL/GenBank/DDBJ whole genome shotgun (WGS) entry which is preliminary data.</text>
</comment>
<reference evidence="1 2" key="1">
    <citation type="submission" date="2015-01" db="EMBL/GenBank/DDBJ databases">
        <title>Evolution of Trichinella species and genotypes.</title>
        <authorList>
            <person name="Korhonen P.K."/>
            <person name="Edoardo P."/>
            <person name="Giuseppe L.R."/>
            <person name="Gasser R.B."/>
        </authorList>
    </citation>
    <scope>NUCLEOTIDE SEQUENCE [LARGE SCALE GENOMIC DNA]</scope>
    <source>
        <strain evidence="1">ISS13</strain>
    </source>
</reference>
<dbReference type="AlphaFoldDB" id="A0A0V1DVP1"/>
<gene>
    <name evidence="1" type="ORF">T4A_8637</name>
</gene>
<proteinExistence type="predicted"/>
<dbReference type="Proteomes" id="UP000054632">
    <property type="component" value="Unassembled WGS sequence"/>
</dbReference>
<accession>A0A0V1DVP1</accession>
<sequence>MDGSYKRGKVFVRRSAAYIAVIPGRLHCNEISMEHFLCAISSRTPEPLLFHHCTIYLFCIYV</sequence>
<evidence type="ECO:0000313" key="2">
    <source>
        <dbReference type="Proteomes" id="UP000054632"/>
    </source>
</evidence>
<evidence type="ECO:0000313" key="1">
    <source>
        <dbReference type="EMBL" id="KRY65170.1"/>
    </source>
</evidence>
<organism evidence="1 2">
    <name type="scientific">Trichinella pseudospiralis</name>
    <name type="common">Parasitic roundworm</name>
    <dbReference type="NCBI Taxonomy" id="6337"/>
    <lineage>
        <taxon>Eukaryota</taxon>
        <taxon>Metazoa</taxon>
        <taxon>Ecdysozoa</taxon>
        <taxon>Nematoda</taxon>
        <taxon>Enoplea</taxon>
        <taxon>Dorylaimia</taxon>
        <taxon>Trichinellida</taxon>
        <taxon>Trichinellidae</taxon>
        <taxon>Trichinella</taxon>
    </lineage>
</organism>